<gene>
    <name evidence="1" type="ORF">ES288_A13G246700v1</name>
</gene>
<keyword evidence="2" id="KW-1185">Reference proteome</keyword>
<evidence type="ECO:0000313" key="1">
    <source>
        <dbReference type="EMBL" id="TYG87834.1"/>
    </source>
</evidence>
<protein>
    <submittedName>
        <fullName evidence="1">Uncharacterized protein</fullName>
    </submittedName>
</protein>
<evidence type="ECO:0000313" key="2">
    <source>
        <dbReference type="Proteomes" id="UP000323506"/>
    </source>
</evidence>
<organism evidence="1 2">
    <name type="scientific">Gossypium darwinii</name>
    <name type="common">Darwin's cotton</name>
    <name type="synonym">Gossypium barbadense var. darwinii</name>
    <dbReference type="NCBI Taxonomy" id="34276"/>
    <lineage>
        <taxon>Eukaryota</taxon>
        <taxon>Viridiplantae</taxon>
        <taxon>Streptophyta</taxon>
        <taxon>Embryophyta</taxon>
        <taxon>Tracheophyta</taxon>
        <taxon>Spermatophyta</taxon>
        <taxon>Magnoliopsida</taxon>
        <taxon>eudicotyledons</taxon>
        <taxon>Gunneridae</taxon>
        <taxon>Pentapetalae</taxon>
        <taxon>rosids</taxon>
        <taxon>malvids</taxon>
        <taxon>Malvales</taxon>
        <taxon>Malvaceae</taxon>
        <taxon>Malvoideae</taxon>
        <taxon>Gossypium</taxon>
    </lineage>
</organism>
<dbReference type="EMBL" id="CM017700">
    <property type="protein sequence ID" value="TYG87834.1"/>
    <property type="molecule type" value="Genomic_DNA"/>
</dbReference>
<proteinExistence type="predicted"/>
<sequence length="55" mass="6522">MHQIPNDTIPFDYDTVSSYSRNYTSFIHFSKQFDSLINFSFHAKLIHHSKKTELS</sequence>
<name>A0A5D2E312_GOSDA</name>
<dbReference type="AlphaFoldDB" id="A0A5D2E312"/>
<dbReference type="Proteomes" id="UP000323506">
    <property type="component" value="Chromosome A13"/>
</dbReference>
<reference evidence="1 2" key="1">
    <citation type="submission" date="2019-06" db="EMBL/GenBank/DDBJ databases">
        <title>WGS assembly of Gossypium darwinii.</title>
        <authorList>
            <person name="Chen Z.J."/>
            <person name="Sreedasyam A."/>
            <person name="Ando A."/>
            <person name="Song Q."/>
            <person name="De L."/>
            <person name="Hulse-Kemp A."/>
            <person name="Ding M."/>
            <person name="Ye W."/>
            <person name="Kirkbride R."/>
            <person name="Jenkins J."/>
            <person name="Plott C."/>
            <person name="Lovell J."/>
            <person name="Lin Y.-M."/>
            <person name="Vaughn R."/>
            <person name="Liu B."/>
            <person name="Li W."/>
            <person name="Simpson S."/>
            <person name="Scheffler B."/>
            <person name="Saski C."/>
            <person name="Grover C."/>
            <person name="Hu G."/>
            <person name="Conover J."/>
            <person name="Carlson J."/>
            <person name="Shu S."/>
            <person name="Boston L."/>
            <person name="Williams M."/>
            <person name="Peterson D."/>
            <person name="Mcgee K."/>
            <person name="Jones D."/>
            <person name="Wendel J."/>
            <person name="Stelly D."/>
            <person name="Grimwood J."/>
            <person name="Schmutz J."/>
        </authorList>
    </citation>
    <scope>NUCLEOTIDE SEQUENCE [LARGE SCALE GENOMIC DNA]</scope>
    <source>
        <strain evidence="1">1808015.09</strain>
    </source>
</reference>
<accession>A0A5D2E312</accession>